<keyword evidence="1" id="KW-0472">Membrane</keyword>
<feature type="transmembrane region" description="Helical" evidence="1">
    <location>
        <begin position="28"/>
        <end position="47"/>
    </location>
</feature>
<dbReference type="AlphaFoldDB" id="A0AAV2NJF7"/>
<name>A0AAV2NJF7_9HYME</name>
<dbReference type="EMBL" id="OZ034825">
    <property type="protein sequence ID" value="CAL1679880.1"/>
    <property type="molecule type" value="Genomic_DNA"/>
</dbReference>
<accession>A0AAV2NJF7</accession>
<proteinExistence type="predicted"/>
<evidence type="ECO:0000256" key="1">
    <source>
        <dbReference type="SAM" id="Phobius"/>
    </source>
</evidence>
<protein>
    <submittedName>
        <fullName evidence="2">Uncharacterized protein</fullName>
    </submittedName>
</protein>
<keyword evidence="3" id="KW-1185">Reference proteome</keyword>
<evidence type="ECO:0000313" key="3">
    <source>
        <dbReference type="Proteomes" id="UP001497644"/>
    </source>
</evidence>
<sequence length="73" mass="8143">MKSFWPESAFGWFIGSKGFPNNGTLENGSAVAGMLSLVLLVITRLVWRGKRCESTHETLGKFPMSRSQHITED</sequence>
<gene>
    <name evidence="2" type="ORF">LPLAT_LOCUS5993</name>
</gene>
<evidence type="ECO:0000313" key="2">
    <source>
        <dbReference type="EMBL" id="CAL1679880.1"/>
    </source>
</evidence>
<organism evidence="2 3">
    <name type="scientific">Lasius platythorax</name>
    <dbReference type="NCBI Taxonomy" id="488582"/>
    <lineage>
        <taxon>Eukaryota</taxon>
        <taxon>Metazoa</taxon>
        <taxon>Ecdysozoa</taxon>
        <taxon>Arthropoda</taxon>
        <taxon>Hexapoda</taxon>
        <taxon>Insecta</taxon>
        <taxon>Pterygota</taxon>
        <taxon>Neoptera</taxon>
        <taxon>Endopterygota</taxon>
        <taxon>Hymenoptera</taxon>
        <taxon>Apocrita</taxon>
        <taxon>Aculeata</taxon>
        <taxon>Formicoidea</taxon>
        <taxon>Formicidae</taxon>
        <taxon>Formicinae</taxon>
        <taxon>Lasius</taxon>
        <taxon>Lasius</taxon>
    </lineage>
</organism>
<reference evidence="2" key="1">
    <citation type="submission" date="2024-04" db="EMBL/GenBank/DDBJ databases">
        <authorList>
            <consortium name="Molecular Ecology Group"/>
        </authorList>
    </citation>
    <scope>NUCLEOTIDE SEQUENCE</scope>
</reference>
<keyword evidence="1" id="KW-0812">Transmembrane</keyword>
<keyword evidence="1" id="KW-1133">Transmembrane helix</keyword>
<dbReference type="Proteomes" id="UP001497644">
    <property type="component" value="Chromosome 2"/>
</dbReference>